<dbReference type="Gene3D" id="3.10.560.10">
    <property type="entry name" value="Outer membrane lipoprotein wza domain like"/>
    <property type="match status" value="2"/>
</dbReference>
<evidence type="ECO:0000259" key="4">
    <source>
        <dbReference type="Pfam" id="PF02563"/>
    </source>
</evidence>
<dbReference type="PANTHER" id="PTHR33619:SF3">
    <property type="entry name" value="POLYSACCHARIDE EXPORT PROTEIN GFCE-RELATED"/>
    <property type="match status" value="1"/>
</dbReference>
<dbReference type="PANTHER" id="PTHR33619">
    <property type="entry name" value="POLYSACCHARIDE EXPORT PROTEIN GFCE-RELATED"/>
    <property type="match status" value="1"/>
</dbReference>
<proteinExistence type="predicted"/>
<dbReference type="InterPro" id="IPR049712">
    <property type="entry name" value="Poly_export"/>
</dbReference>
<protein>
    <submittedName>
        <fullName evidence="5">Polysaccharide biosynthesis/export family protein</fullName>
    </submittedName>
</protein>
<sequence length="350" mass="37133">MKLNRLLQWMSATLCLLLGVVTASAQSPLTSPSTWNNQPQQTQGRSLGQMPGSLQRSGSETGGLLIPTTDKALLYPSPSAYHLVPGDLITVSIYGVAYQTTARVDEASRVKLPLLGSEQISGMSIQDAETFLAHRFVEAQLFRSPEVSINLLESPTSNATVYGEVNSVVPVLSNRRLIDVIIAAGGLPPTASHIVTINRAGASAPLVINMGDNPYTSPAANIPVMPGDSVFINREGIVYVVGAFRQQGMLTLTGNHQMTLMEAAALSGGPDPTVAKYDDLHLIRTINGKRTVVVLDIKKVLYGKEADPILQADDIVFLPTSGAKMVFSNGTVNAIVSAASLAISLLSVTR</sequence>
<evidence type="ECO:0000313" key="5">
    <source>
        <dbReference type="EMBL" id="MFC6645039.1"/>
    </source>
</evidence>
<feature type="compositionally biased region" description="Polar residues" evidence="2">
    <location>
        <begin position="28"/>
        <end position="59"/>
    </location>
</feature>
<feature type="region of interest" description="Disordered" evidence="2">
    <location>
        <begin position="28"/>
        <end position="61"/>
    </location>
</feature>
<feature type="chain" id="PRO_5046125214" evidence="3">
    <location>
        <begin position="26"/>
        <end position="350"/>
    </location>
</feature>
<organism evidence="5 6">
    <name type="scientific">Granulicella cerasi</name>
    <dbReference type="NCBI Taxonomy" id="741063"/>
    <lineage>
        <taxon>Bacteria</taxon>
        <taxon>Pseudomonadati</taxon>
        <taxon>Acidobacteriota</taxon>
        <taxon>Terriglobia</taxon>
        <taxon>Terriglobales</taxon>
        <taxon>Acidobacteriaceae</taxon>
        <taxon>Granulicella</taxon>
    </lineage>
</organism>
<evidence type="ECO:0000256" key="1">
    <source>
        <dbReference type="ARBA" id="ARBA00022729"/>
    </source>
</evidence>
<evidence type="ECO:0000256" key="2">
    <source>
        <dbReference type="SAM" id="MobiDB-lite"/>
    </source>
</evidence>
<accession>A0ABW1Z7A5</accession>
<feature type="domain" description="Polysaccharide export protein N-terminal" evidence="4">
    <location>
        <begin position="76"/>
        <end position="151"/>
    </location>
</feature>
<dbReference type="Pfam" id="PF02563">
    <property type="entry name" value="Poly_export"/>
    <property type="match status" value="1"/>
</dbReference>
<dbReference type="RefSeq" id="WP_263371438.1">
    <property type="nucleotide sequence ID" value="NZ_JAGSYD010000003.1"/>
</dbReference>
<reference evidence="6" key="1">
    <citation type="journal article" date="2019" name="Int. J. Syst. Evol. Microbiol.">
        <title>The Global Catalogue of Microorganisms (GCM) 10K type strain sequencing project: providing services to taxonomists for standard genome sequencing and annotation.</title>
        <authorList>
            <consortium name="The Broad Institute Genomics Platform"/>
            <consortium name="The Broad Institute Genome Sequencing Center for Infectious Disease"/>
            <person name="Wu L."/>
            <person name="Ma J."/>
        </authorList>
    </citation>
    <scope>NUCLEOTIDE SEQUENCE [LARGE SCALE GENOMIC DNA]</scope>
    <source>
        <strain evidence="6">CGMCC 1.16026</strain>
    </source>
</reference>
<keyword evidence="1 3" id="KW-0732">Signal</keyword>
<evidence type="ECO:0000256" key="3">
    <source>
        <dbReference type="SAM" id="SignalP"/>
    </source>
</evidence>
<evidence type="ECO:0000313" key="6">
    <source>
        <dbReference type="Proteomes" id="UP001596391"/>
    </source>
</evidence>
<dbReference type="InterPro" id="IPR003715">
    <property type="entry name" value="Poly_export_N"/>
</dbReference>
<name>A0ABW1Z7A5_9BACT</name>
<comment type="caution">
    <text evidence="5">The sequence shown here is derived from an EMBL/GenBank/DDBJ whole genome shotgun (WGS) entry which is preliminary data.</text>
</comment>
<dbReference type="Gene3D" id="3.30.1950.10">
    <property type="entry name" value="wza like domain"/>
    <property type="match status" value="1"/>
</dbReference>
<dbReference type="Proteomes" id="UP001596391">
    <property type="component" value="Unassembled WGS sequence"/>
</dbReference>
<gene>
    <name evidence="5" type="ORF">ACFQBQ_05410</name>
</gene>
<feature type="signal peptide" evidence="3">
    <location>
        <begin position="1"/>
        <end position="25"/>
    </location>
</feature>
<dbReference type="EMBL" id="JBHSWI010000001">
    <property type="protein sequence ID" value="MFC6645039.1"/>
    <property type="molecule type" value="Genomic_DNA"/>
</dbReference>
<keyword evidence="6" id="KW-1185">Reference proteome</keyword>